<organism evidence="10 11">
    <name type="scientific">Candidatus Gemmiger excrementipullorum</name>
    <dbReference type="NCBI Taxonomy" id="2838610"/>
    <lineage>
        <taxon>Bacteria</taxon>
        <taxon>Bacillati</taxon>
        <taxon>Bacillota</taxon>
        <taxon>Clostridia</taxon>
        <taxon>Eubacteriales</taxon>
        <taxon>Gemmiger</taxon>
    </lineage>
</organism>
<name>A0A9D1Y0R6_9FIRM</name>
<keyword evidence="4 8" id="KW-0732">Signal</keyword>
<evidence type="ECO:0000256" key="6">
    <source>
        <dbReference type="ARBA" id="ARBA00023288"/>
    </source>
</evidence>
<dbReference type="AlphaFoldDB" id="A0A9D1Y0R6"/>
<evidence type="ECO:0000256" key="7">
    <source>
        <dbReference type="SAM" id="Coils"/>
    </source>
</evidence>
<dbReference type="InterPro" id="IPR003760">
    <property type="entry name" value="PnrA-like"/>
</dbReference>
<dbReference type="InterPro" id="IPR050957">
    <property type="entry name" value="BMP_lipoprotein"/>
</dbReference>
<evidence type="ECO:0000256" key="3">
    <source>
        <dbReference type="ARBA" id="ARBA00022475"/>
    </source>
</evidence>
<evidence type="ECO:0000256" key="2">
    <source>
        <dbReference type="ARBA" id="ARBA00008610"/>
    </source>
</evidence>
<dbReference type="Pfam" id="PF02608">
    <property type="entry name" value="Bmp"/>
    <property type="match status" value="1"/>
</dbReference>
<feature type="coiled-coil region" evidence="7">
    <location>
        <begin position="343"/>
        <end position="370"/>
    </location>
</feature>
<sequence>MKKLIALLLCLSLLVSLAACGRGGQTTETAAFTVPLDDASYVYQAADDAVPLPGGASIALAADAAGIESGPDALLWQGIQTFAANFGYTAQSCLYGEGASLATAEDALRAAAQSGAALVVCRGEAMAKALFNIQANYPNVHYLLFDNEPHSEDYTSYATEASVHCVLFREEQAGYLAGYAAVAEGYTALGFVGRDELPGIVRYCTGFLQGANAAAERQGQNVTLRVWYTGDIGDPAVVTQRMIDWFNGGTGLILADGDALMQSALEAVNQTGAKAFATGWDQNALGERVLGSAIQCYNAAVQRQLYKFFSGNSTWSQQDAGQTERLGYTDGSVALAGSAWRFNNFTQNDYERLYEQLRNSELEVEAYADMNTLPDTPLVTVTVEN</sequence>
<proteinExistence type="inferred from homology"/>
<reference evidence="10" key="1">
    <citation type="journal article" date="2021" name="PeerJ">
        <title>Extensive microbial diversity within the chicken gut microbiome revealed by metagenomics and culture.</title>
        <authorList>
            <person name="Gilroy R."/>
            <person name="Ravi A."/>
            <person name="Getino M."/>
            <person name="Pursley I."/>
            <person name="Horton D.L."/>
            <person name="Alikhan N.F."/>
            <person name="Baker D."/>
            <person name="Gharbi K."/>
            <person name="Hall N."/>
            <person name="Watson M."/>
            <person name="Adriaenssens E.M."/>
            <person name="Foster-Nyarko E."/>
            <person name="Jarju S."/>
            <person name="Secka A."/>
            <person name="Antonio M."/>
            <person name="Oren A."/>
            <person name="Chaudhuri R.R."/>
            <person name="La Ragione R."/>
            <person name="Hildebrand F."/>
            <person name="Pallen M.J."/>
        </authorList>
    </citation>
    <scope>NUCLEOTIDE SEQUENCE</scope>
    <source>
        <strain evidence="10">ChiHecec2B26-7398</strain>
    </source>
</reference>
<comment type="subcellular location">
    <subcellularLocation>
        <location evidence="1">Cell membrane</location>
        <topology evidence="1">Lipid-anchor</topology>
    </subcellularLocation>
</comment>
<dbReference type="SUPFAM" id="SSF53822">
    <property type="entry name" value="Periplasmic binding protein-like I"/>
    <property type="match status" value="1"/>
</dbReference>
<evidence type="ECO:0000256" key="1">
    <source>
        <dbReference type="ARBA" id="ARBA00004193"/>
    </source>
</evidence>
<dbReference type="Gene3D" id="3.40.50.2300">
    <property type="match status" value="2"/>
</dbReference>
<evidence type="ECO:0000256" key="8">
    <source>
        <dbReference type="SAM" id="SignalP"/>
    </source>
</evidence>
<evidence type="ECO:0000256" key="4">
    <source>
        <dbReference type="ARBA" id="ARBA00022729"/>
    </source>
</evidence>
<feature type="domain" description="ABC transporter substrate-binding protein PnrA-like" evidence="9">
    <location>
        <begin position="74"/>
        <end position="352"/>
    </location>
</feature>
<feature type="chain" id="PRO_5038994218" evidence="8">
    <location>
        <begin position="19"/>
        <end position="385"/>
    </location>
</feature>
<dbReference type="PROSITE" id="PS51257">
    <property type="entry name" value="PROKAR_LIPOPROTEIN"/>
    <property type="match status" value="1"/>
</dbReference>
<comment type="similarity">
    <text evidence="2">Belongs to the BMP lipoprotein family.</text>
</comment>
<reference evidence="10" key="2">
    <citation type="submission" date="2021-04" db="EMBL/GenBank/DDBJ databases">
        <authorList>
            <person name="Gilroy R."/>
        </authorList>
    </citation>
    <scope>NUCLEOTIDE SEQUENCE</scope>
    <source>
        <strain evidence="10">ChiHecec2B26-7398</strain>
    </source>
</reference>
<dbReference type="PANTHER" id="PTHR34296:SF2">
    <property type="entry name" value="ABC TRANSPORTER GUANOSINE-BINDING PROTEIN NUPN"/>
    <property type="match status" value="1"/>
</dbReference>
<evidence type="ECO:0000313" key="11">
    <source>
        <dbReference type="Proteomes" id="UP000886751"/>
    </source>
</evidence>
<keyword evidence="3" id="KW-1003">Cell membrane</keyword>
<feature type="signal peptide" evidence="8">
    <location>
        <begin position="1"/>
        <end position="18"/>
    </location>
</feature>
<keyword evidence="7" id="KW-0175">Coiled coil</keyword>
<comment type="caution">
    <text evidence="10">The sequence shown here is derived from an EMBL/GenBank/DDBJ whole genome shotgun (WGS) entry which is preliminary data.</text>
</comment>
<dbReference type="PANTHER" id="PTHR34296">
    <property type="entry name" value="TRANSCRIPTIONAL ACTIVATOR PROTEIN MED"/>
    <property type="match status" value="1"/>
</dbReference>
<evidence type="ECO:0000256" key="5">
    <source>
        <dbReference type="ARBA" id="ARBA00023136"/>
    </source>
</evidence>
<dbReference type="EMBL" id="DXEI01000080">
    <property type="protein sequence ID" value="HIX94872.1"/>
    <property type="molecule type" value="Genomic_DNA"/>
</dbReference>
<dbReference type="GO" id="GO:0005886">
    <property type="term" value="C:plasma membrane"/>
    <property type="evidence" value="ECO:0007669"/>
    <property type="project" value="UniProtKB-SubCell"/>
</dbReference>
<evidence type="ECO:0000259" key="9">
    <source>
        <dbReference type="Pfam" id="PF02608"/>
    </source>
</evidence>
<gene>
    <name evidence="10" type="ORF">H9846_05390</name>
</gene>
<evidence type="ECO:0000313" key="10">
    <source>
        <dbReference type="EMBL" id="HIX94872.1"/>
    </source>
</evidence>
<keyword evidence="6" id="KW-0449">Lipoprotein</keyword>
<accession>A0A9D1Y0R6</accession>
<dbReference type="Proteomes" id="UP000886751">
    <property type="component" value="Unassembled WGS sequence"/>
</dbReference>
<keyword evidence="5" id="KW-0472">Membrane</keyword>
<dbReference type="InterPro" id="IPR028082">
    <property type="entry name" value="Peripla_BP_I"/>
</dbReference>
<protein>
    <submittedName>
        <fullName evidence="10">BMP family ABC transporter substrate-binding protein</fullName>
    </submittedName>
</protein>